<dbReference type="eggNOG" id="ENOG502Z7QV">
    <property type="taxonomic scope" value="Bacteria"/>
</dbReference>
<keyword evidence="1" id="KW-0472">Membrane</keyword>
<dbReference type="KEGG" id="bbe:BBR47_31650"/>
<gene>
    <name evidence="2" type="ordered locus">BBR47_31650</name>
</gene>
<dbReference type="Proteomes" id="UP000001877">
    <property type="component" value="Chromosome"/>
</dbReference>
<feature type="transmembrane region" description="Helical" evidence="1">
    <location>
        <begin position="130"/>
        <end position="151"/>
    </location>
</feature>
<feature type="transmembrane region" description="Helical" evidence="1">
    <location>
        <begin position="212"/>
        <end position="229"/>
    </location>
</feature>
<reference evidence="2 3" key="1">
    <citation type="submission" date="2005-03" db="EMBL/GenBank/DDBJ databases">
        <title>Brevibacillus brevis strain 47, complete genome.</title>
        <authorList>
            <person name="Hosoyama A."/>
            <person name="Yamada R."/>
            <person name="Hongo Y."/>
            <person name="Terui Y."/>
            <person name="Ankai A."/>
            <person name="Masuyama W."/>
            <person name="Sekiguchi M."/>
            <person name="Takeda T."/>
            <person name="Asano K."/>
            <person name="Ohji S."/>
            <person name="Ichikawa N."/>
            <person name="Narita S."/>
            <person name="Aoki N."/>
            <person name="Miura H."/>
            <person name="Matsushita S."/>
            <person name="Sekigawa T."/>
            <person name="Yamagata H."/>
            <person name="Yoshikawa H."/>
            <person name="Udaka S."/>
            <person name="Tanikawa S."/>
            <person name="Fujita N."/>
        </authorList>
    </citation>
    <scope>NUCLEOTIDE SEQUENCE [LARGE SCALE GENOMIC DNA]</scope>
    <source>
        <strain evidence="3">47 / JCM 6285 / NBRC 100599</strain>
    </source>
</reference>
<dbReference type="HOGENOM" id="CLU_112013_0_0_9"/>
<keyword evidence="3" id="KW-1185">Reference proteome</keyword>
<feature type="transmembrane region" description="Helical" evidence="1">
    <location>
        <begin position="178"/>
        <end position="206"/>
    </location>
</feature>
<protein>
    <submittedName>
        <fullName evidence="2">Conserved hypothetical membrane protein</fullName>
    </submittedName>
</protein>
<keyword evidence="1" id="KW-1133">Transmembrane helix</keyword>
<keyword evidence="1" id="KW-0812">Transmembrane</keyword>
<feature type="transmembrane region" description="Helical" evidence="1">
    <location>
        <begin position="104"/>
        <end position="124"/>
    </location>
</feature>
<evidence type="ECO:0000313" key="3">
    <source>
        <dbReference type="Proteomes" id="UP000001877"/>
    </source>
</evidence>
<dbReference type="Pfam" id="PF14187">
    <property type="entry name" value="DUF4310"/>
    <property type="match status" value="1"/>
</dbReference>
<evidence type="ECO:0000256" key="1">
    <source>
        <dbReference type="SAM" id="Phobius"/>
    </source>
</evidence>
<feature type="transmembrane region" description="Helical" evidence="1">
    <location>
        <begin position="30"/>
        <end position="53"/>
    </location>
</feature>
<dbReference type="EMBL" id="AP008955">
    <property type="protein sequence ID" value="BAH44142.1"/>
    <property type="molecule type" value="Genomic_DNA"/>
</dbReference>
<dbReference type="STRING" id="358681.BBR47_31650"/>
<dbReference type="InterPro" id="IPR025456">
    <property type="entry name" value="DUF4310"/>
</dbReference>
<name>C0ZED3_BREBN</name>
<dbReference type="AlphaFoldDB" id="C0ZED3"/>
<proteinExistence type="predicted"/>
<evidence type="ECO:0000313" key="2">
    <source>
        <dbReference type="EMBL" id="BAH44142.1"/>
    </source>
</evidence>
<accession>C0ZED3</accession>
<sequence length="232" mass="23760">MVDRATRNIRIGGEKVMGELQAKGFWYSEWAFPLFVACLASGIFAGTHLYYVYHVGAFNDIAIVAMLEAGIKGGGYGAAAAFGASFLFARILEGPLVGILDIGGSLQTGIGIGVPALMLGAGFTAPLTSFPLALATGALLGFIIGTVIILIRKYTINASNSTFGADVMMGAGNAAGRYLGPLIIISAIMASIPVGLGATVGAAIFYYYNKPIAGGAIIGAMLLGAIFPIPTQ</sequence>
<dbReference type="NCBIfam" id="TIGR03579">
    <property type="entry name" value="EF_0833"/>
    <property type="match status" value="1"/>
</dbReference>
<organism evidence="2 3">
    <name type="scientific">Brevibacillus brevis (strain 47 / JCM 6285 / NBRC 100599)</name>
    <dbReference type="NCBI Taxonomy" id="358681"/>
    <lineage>
        <taxon>Bacteria</taxon>
        <taxon>Bacillati</taxon>
        <taxon>Bacillota</taxon>
        <taxon>Bacilli</taxon>
        <taxon>Bacillales</taxon>
        <taxon>Paenibacillaceae</taxon>
        <taxon>Brevibacillus</taxon>
    </lineage>
</organism>
<feature type="transmembrane region" description="Helical" evidence="1">
    <location>
        <begin position="73"/>
        <end position="92"/>
    </location>
</feature>